<dbReference type="Pfam" id="PF00749">
    <property type="entry name" value="tRNA-synt_1c"/>
    <property type="match status" value="1"/>
</dbReference>
<evidence type="ECO:0000259" key="11">
    <source>
        <dbReference type="Pfam" id="PF00749"/>
    </source>
</evidence>
<dbReference type="FunFam" id="3.90.800.10:FF:000001">
    <property type="entry name" value="Glutamine--tRNA ligase"/>
    <property type="match status" value="1"/>
</dbReference>
<dbReference type="Gene3D" id="2.40.240.10">
    <property type="entry name" value="Ribosomal Protein L25, Chain P"/>
    <property type="match status" value="2"/>
</dbReference>
<feature type="short sequence motif" description="'HIGH' region" evidence="9">
    <location>
        <begin position="36"/>
        <end position="46"/>
    </location>
</feature>
<feature type="binding site" evidence="9">
    <location>
        <position position="69"/>
    </location>
    <ligand>
        <name>L-glutamine</name>
        <dbReference type="ChEBI" id="CHEBI:58359"/>
    </ligand>
</feature>
<evidence type="ECO:0000259" key="13">
    <source>
        <dbReference type="Pfam" id="PF20974"/>
    </source>
</evidence>
<name>A0AAC9TWR3_9GAMM</name>
<protein>
    <recommendedName>
        <fullName evidence="9">Glutamine--tRNA ligase</fullName>
        <ecNumber evidence="9">6.1.1.18</ecNumber>
    </recommendedName>
    <alternativeName>
        <fullName evidence="9">Glutaminyl-tRNA synthetase</fullName>
        <shortName evidence="9">GlnRS</shortName>
    </alternativeName>
</protein>
<dbReference type="Gene3D" id="3.40.50.620">
    <property type="entry name" value="HUPs"/>
    <property type="match status" value="1"/>
</dbReference>
<dbReference type="PANTHER" id="PTHR43097:SF5">
    <property type="entry name" value="GLUTAMATE--TRNA LIGASE"/>
    <property type="match status" value="1"/>
</dbReference>
<dbReference type="GO" id="GO:0005524">
    <property type="term" value="F:ATP binding"/>
    <property type="evidence" value="ECO:0007669"/>
    <property type="project" value="UniProtKB-UniRule"/>
</dbReference>
<feature type="binding site" evidence="9">
    <location>
        <begin position="274"/>
        <end position="276"/>
    </location>
    <ligand>
        <name>ATP</name>
        <dbReference type="ChEBI" id="CHEBI:30616"/>
    </ligand>
</feature>
<keyword evidence="4 9" id="KW-0547">Nucleotide-binding</keyword>
<dbReference type="InterPro" id="IPR050132">
    <property type="entry name" value="Gln/Glu-tRNA_Ligase"/>
</dbReference>
<comment type="subcellular location">
    <subcellularLocation>
        <location evidence="9">Cytoplasm</location>
    </subcellularLocation>
</comment>
<dbReference type="FunFam" id="2.40.240.10:FF:000001">
    <property type="entry name" value="Glutamine--tRNA ligase"/>
    <property type="match status" value="1"/>
</dbReference>
<dbReference type="InterPro" id="IPR020061">
    <property type="entry name" value="Glu_tRNA_lig_a-bdl"/>
</dbReference>
<dbReference type="HAMAP" id="MF_00126">
    <property type="entry name" value="Gln_tRNA_synth"/>
    <property type="match status" value="1"/>
</dbReference>
<keyword evidence="5 9" id="KW-0067">ATP-binding</keyword>
<dbReference type="InterPro" id="IPR001412">
    <property type="entry name" value="aa-tRNA-synth_I_CS"/>
</dbReference>
<dbReference type="PROSITE" id="PS00178">
    <property type="entry name" value="AA_TRNA_LIGASE_I"/>
    <property type="match status" value="1"/>
</dbReference>
<sequence length="556" mass="64158">MSHVDTEVRPSNFIRNIIDEDLESGKHTSVHTRFPPEPNGYLHIGHAKSICLNFGLAKDYKGLCNLRFDDTNPEKEDIDYVNSIQADVKWLGFQWDGEIRYSSNYFDQLHQYAVELINKGLAYVCFLNGEQTREYRGTLKEPGKNSPYRDTSVEENLELFEKMRKGEFKEGECALRAKIDMASPFMCMRDPVIYRIRFAHHHQTGDKWCIYPMYDFTHCISDAIESITHSLCTLEFQDNRRLYDWVLDNLDDFQAPNRTRQYEFSRLNLEYTLMSKRKLNDLVVRGLVSGWDDPRMPTIAGLRRRGYTPASIREFCRRIGVTKQDNMVEVGMLDACIREELNEHAPRAMAVINPVKVIIENYPEGQVEKLSAPAHPTIETMGQRELVFGRELYIDADDFREEANKKYKRLIQGKEVRLRNAYVIKAERCDKDEAGNVTTIYCTYDDQTLGKNPADGRKVKGVIHWVEASSCVPAEFRLYDRLFNQANPAAAETVDEVLNPESLVVRHGFVEPGLVNAEAEKAYQFEREGYFCADNKDSSPEHLVFNLTVALRDSSN</sequence>
<evidence type="ECO:0000256" key="9">
    <source>
        <dbReference type="HAMAP-Rule" id="MF_00126"/>
    </source>
</evidence>
<feature type="binding site" evidence="9">
    <location>
        <position position="233"/>
    </location>
    <ligand>
        <name>ATP</name>
        <dbReference type="ChEBI" id="CHEBI:30616"/>
    </ligand>
</feature>
<evidence type="ECO:0000313" key="15">
    <source>
        <dbReference type="Proteomes" id="UP000198233"/>
    </source>
</evidence>
<reference evidence="14 15" key="1">
    <citation type="submission" date="2017-06" db="EMBL/GenBank/DDBJ databases">
        <title>Complete genome sequence of Shewanella marisflavi EP1 associated with anaerobic 2,4-dinitrotoluene reduction and salt tolerance.</title>
        <authorList>
            <person name="Huang J."/>
        </authorList>
    </citation>
    <scope>NUCLEOTIDE SEQUENCE [LARGE SCALE GENOMIC DNA]</scope>
    <source>
        <strain evidence="14 15">EP1</strain>
    </source>
</reference>
<dbReference type="Gene3D" id="1.10.1160.10">
    <property type="entry name" value="Glutamyl-trna Synthetase, Domain 2"/>
    <property type="match status" value="1"/>
</dbReference>
<feature type="binding site" evidence="9">
    <location>
        <begin position="266"/>
        <end position="267"/>
    </location>
    <ligand>
        <name>ATP</name>
        <dbReference type="ChEBI" id="CHEBI:30616"/>
    </ligand>
</feature>
<dbReference type="InterPro" id="IPR004514">
    <property type="entry name" value="Gln-tRNA-synth"/>
</dbReference>
<feature type="domain" description="Glutamyl/glutaminyl-tRNA synthetase class Ib catalytic" evidence="11">
    <location>
        <begin position="30"/>
        <end position="342"/>
    </location>
</feature>
<keyword evidence="3 9" id="KW-0436">Ligase</keyword>
<evidence type="ECO:0000256" key="7">
    <source>
        <dbReference type="ARBA" id="ARBA00023146"/>
    </source>
</evidence>
<gene>
    <name evidence="9" type="primary">glnS</name>
    <name evidence="14" type="ORF">CFF01_06705</name>
</gene>
<dbReference type="GO" id="GO:0004819">
    <property type="term" value="F:glutamine-tRNA ligase activity"/>
    <property type="evidence" value="ECO:0007669"/>
    <property type="project" value="UniProtKB-UniRule"/>
</dbReference>
<feature type="domain" description="Glutamyl/glutaminyl-tRNA synthetase class Ib anti-codon binding" evidence="12">
    <location>
        <begin position="345"/>
        <end position="445"/>
    </location>
</feature>
<evidence type="ECO:0000259" key="12">
    <source>
        <dbReference type="Pfam" id="PF03950"/>
    </source>
</evidence>
<dbReference type="FunFam" id="2.40.240.10:FF:000003">
    <property type="entry name" value="Glutamine--tRNA ligase"/>
    <property type="match status" value="1"/>
</dbReference>
<evidence type="ECO:0000256" key="2">
    <source>
        <dbReference type="ARBA" id="ARBA00022490"/>
    </source>
</evidence>
<evidence type="ECO:0000256" key="8">
    <source>
        <dbReference type="ARBA" id="ARBA00048270"/>
    </source>
</evidence>
<dbReference type="InterPro" id="IPR049437">
    <property type="entry name" value="tRNA-synt_1c_C2"/>
</dbReference>
<dbReference type="SUPFAM" id="SSF52374">
    <property type="entry name" value="Nucleotidylyl transferase"/>
    <property type="match status" value="1"/>
</dbReference>
<dbReference type="InterPro" id="IPR020056">
    <property type="entry name" value="Rbsml_bL25/Gln-tRNA_synth_N"/>
</dbReference>
<dbReference type="NCBIfam" id="NF011291">
    <property type="entry name" value="PRK14703.1"/>
    <property type="match status" value="1"/>
</dbReference>
<dbReference type="InterPro" id="IPR000924">
    <property type="entry name" value="Glu/Gln-tRNA-synth"/>
</dbReference>
<feature type="binding site" evidence="9">
    <location>
        <begin position="37"/>
        <end position="39"/>
    </location>
    <ligand>
        <name>ATP</name>
        <dbReference type="ChEBI" id="CHEBI:30616"/>
    </ligand>
</feature>
<dbReference type="Pfam" id="PF03950">
    <property type="entry name" value="tRNA-synt_1c_C"/>
    <property type="match status" value="1"/>
</dbReference>
<keyword evidence="2 9" id="KW-0963">Cytoplasm</keyword>
<dbReference type="FunFam" id="3.40.50.620:FF:000037">
    <property type="entry name" value="Glutamine--tRNA ligase cytoplasmic"/>
    <property type="match status" value="1"/>
</dbReference>
<evidence type="ECO:0000256" key="3">
    <source>
        <dbReference type="ARBA" id="ARBA00022598"/>
    </source>
</evidence>
<dbReference type="NCBIfam" id="TIGR00440">
    <property type="entry name" value="glnS"/>
    <property type="match status" value="1"/>
</dbReference>
<evidence type="ECO:0000256" key="4">
    <source>
        <dbReference type="ARBA" id="ARBA00022741"/>
    </source>
</evidence>
<comment type="caution">
    <text evidence="9">Lacks conserved residue(s) required for the propagation of feature annotation.</text>
</comment>
<dbReference type="CDD" id="cd00807">
    <property type="entry name" value="GlnRS_core"/>
    <property type="match status" value="1"/>
</dbReference>
<dbReference type="AlphaFoldDB" id="A0AAC9TWR3"/>
<dbReference type="Pfam" id="PF20974">
    <property type="entry name" value="tRNA-synt_1c_C2"/>
    <property type="match status" value="1"/>
</dbReference>
<keyword evidence="6 9" id="KW-0648">Protein biosynthesis</keyword>
<feature type="binding site" evidence="9">
    <location>
        <position position="214"/>
    </location>
    <ligand>
        <name>L-glutamine</name>
        <dbReference type="ChEBI" id="CHEBI:58359"/>
    </ligand>
</feature>
<evidence type="ECO:0000256" key="10">
    <source>
        <dbReference type="RuleBase" id="RU363037"/>
    </source>
</evidence>
<keyword evidence="7 9" id="KW-0030">Aminoacyl-tRNA synthetase</keyword>
<dbReference type="RefSeq" id="WP_088904293.1">
    <property type="nucleotide sequence ID" value="NZ_CP022272.1"/>
</dbReference>
<feature type="short sequence motif" description="'KMSKS' region" evidence="9">
    <location>
        <begin position="273"/>
        <end position="277"/>
    </location>
</feature>
<evidence type="ECO:0000256" key="6">
    <source>
        <dbReference type="ARBA" id="ARBA00022917"/>
    </source>
</evidence>
<dbReference type="InterPro" id="IPR011035">
    <property type="entry name" value="Ribosomal_bL25/Gln-tRNA_synth"/>
</dbReference>
<evidence type="ECO:0000256" key="5">
    <source>
        <dbReference type="ARBA" id="ARBA00022840"/>
    </source>
</evidence>
<evidence type="ECO:0000313" key="14">
    <source>
        <dbReference type="EMBL" id="ASJ96300.1"/>
    </source>
</evidence>
<feature type="domain" description="tRNA synthetases class I (E and Q) anti-codon binding" evidence="13">
    <location>
        <begin position="462"/>
        <end position="534"/>
    </location>
</feature>
<dbReference type="EC" id="6.1.1.18" evidence="9"/>
<comment type="similarity">
    <text evidence="1 9 10">Belongs to the class-I aminoacyl-tRNA synthetase family.</text>
</comment>
<organism evidence="14 15">
    <name type="scientific">Shewanella marisflavi</name>
    <dbReference type="NCBI Taxonomy" id="260364"/>
    <lineage>
        <taxon>Bacteria</taxon>
        <taxon>Pseudomonadati</taxon>
        <taxon>Pseudomonadota</taxon>
        <taxon>Gammaproteobacteria</taxon>
        <taxon>Alteromonadales</taxon>
        <taxon>Shewanellaceae</taxon>
        <taxon>Shewanella</taxon>
    </lineage>
</organism>
<comment type="catalytic activity">
    <reaction evidence="8 9">
        <text>tRNA(Gln) + L-glutamine + ATP = L-glutaminyl-tRNA(Gln) + AMP + diphosphate</text>
        <dbReference type="Rhea" id="RHEA:20121"/>
        <dbReference type="Rhea" id="RHEA-COMP:9662"/>
        <dbReference type="Rhea" id="RHEA-COMP:9681"/>
        <dbReference type="ChEBI" id="CHEBI:30616"/>
        <dbReference type="ChEBI" id="CHEBI:33019"/>
        <dbReference type="ChEBI" id="CHEBI:58359"/>
        <dbReference type="ChEBI" id="CHEBI:78442"/>
        <dbReference type="ChEBI" id="CHEBI:78521"/>
        <dbReference type="ChEBI" id="CHEBI:456215"/>
        <dbReference type="EC" id="6.1.1.18"/>
    </reaction>
</comment>
<evidence type="ECO:0000256" key="1">
    <source>
        <dbReference type="ARBA" id="ARBA00005594"/>
    </source>
</evidence>
<dbReference type="FunFam" id="1.10.1160.10:FF:000001">
    <property type="entry name" value="Glutamine--tRNA ligase"/>
    <property type="match status" value="1"/>
</dbReference>
<dbReference type="PANTHER" id="PTHR43097">
    <property type="entry name" value="GLUTAMINE-TRNA LIGASE"/>
    <property type="match status" value="1"/>
</dbReference>
<dbReference type="InterPro" id="IPR014729">
    <property type="entry name" value="Rossmann-like_a/b/a_fold"/>
</dbReference>
<dbReference type="GO" id="GO:0006424">
    <property type="term" value="P:glutamyl-tRNA aminoacylation"/>
    <property type="evidence" value="ECO:0007669"/>
    <property type="project" value="UniProtKB-UniRule"/>
</dbReference>
<accession>A0AAC9TWR3</accession>
<dbReference type="EMBL" id="CP022272">
    <property type="protein sequence ID" value="ASJ96300.1"/>
    <property type="molecule type" value="Genomic_DNA"/>
</dbReference>
<feature type="binding site" evidence="9">
    <location>
        <begin position="43"/>
        <end position="49"/>
    </location>
    <ligand>
        <name>ATP</name>
        <dbReference type="ChEBI" id="CHEBI:30616"/>
    </ligand>
</feature>
<dbReference type="GO" id="GO:0006425">
    <property type="term" value="P:glutaminyl-tRNA aminoacylation"/>
    <property type="evidence" value="ECO:0007669"/>
    <property type="project" value="UniProtKB-UniRule"/>
</dbReference>
<dbReference type="InterPro" id="IPR020059">
    <property type="entry name" value="Glu/Gln-tRNA-synth_Ib_codon-bd"/>
</dbReference>
<comment type="subunit">
    <text evidence="9">Monomer.</text>
</comment>
<dbReference type="Proteomes" id="UP000198233">
    <property type="component" value="Chromosome"/>
</dbReference>
<dbReference type="GO" id="GO:0005829">
    <property type="term" value="C:cytosol"/>
    <property type="evidence" value="ECO:0007669"/>
    <property type="project" value="TreeGrafter"/>
</dbReference>
<dbReference type="PRINTS" id="PR00987">
    <property type="entry name" value="TRNASYNTHGLU"/>
</dbReference>
<dbReference type="KEGG" id="smav:CFF01_06705"/>
<dbReference type="InterPro" id="IPR022861">
    <property type="entry name" value="Gln_tRNA_ligase_bac"/>
</dbReference>
<proteinExistence type="inferred from homology"/>
<dbReference type="InterPro" id="IPR020058">
    <property type="entry name" value="Glu/Gln-tRNA-synth_Ib_cat-dom"/>
</dbReference>
<dbReference type="SUPFAM" id="SSF50715">
    <property type="entry name" value="Ribosomal protein L25-like"/>
    <property type="match status" value="1"/>
</dbReference>
<dbReference type="Gene3D" id="3.90.800.10">
    <property type="entry name" value="Glutamyl-tRNA Synthetase, Domain 3"/>
    <property type="match status" value="1"/>
</dbReference>